<accession>A0A0H4WKE3</accession>
<name>A0A0H4WKE3_9BACT</name>
<organism evidence="1 2">
    <name type="scientific">Pseudomyxococcus hansupus</name>
    <dbReference type="NCBI Taxonomy" id="1297742"/>
    <lineage>
        <taxon>Bacteria</taxon>
        <taxon>Pseudomonadati</taxon>
        <taxon>Myxococcota</taxon>
        <taxon>Myxococcia</taxon>
        <taxon>Myxococcales</taxon>
        <taxon>Cystobacterineae</taxon>
        <taxon>Myxococcaceae</taxon>
        <taxon>Pseudomyxococcus</taxon>
    </lineage>
</organism>
<reference evidence="1 2" key="1">
    <citation type="journal article" date="2016" name="PLoS ONE">
        <title>Complete Genome Sequence and Comparative Genomics of a Novel Myxobacterium Myxococcus hansupus.</title>
        <authorList>
            <person name="Sharma G."/>
            <person name="Narwani T."/>
            <person name="Subramanian S."/>
        </authorList>
    </citation>
    <scope>NUCLEOTIDE SEQUENCE [LARGE SCALE GENOMIC DNA]</scope>
    <source>
        <strain evidence="2">mixupus</strain>
    </source>
</reference>
<keyword evidence="2" id="KW-1185">Reference proteome</keyword>
<proteinExistence type="predicted"/>
<sequence>MESGDGRRGHAVVEKLCAFVAEGAHRGIVLEAQKKAPRGLELGTATKRVGRWLKGAPFDVLVPDFVPASYRVFLQMHGSLTWLAPDTDAPDGAFSLQNTGAWTLVDLPDANGCIDLYDLAGEEASEHLWVFHDGYSDSFAFDARVKNEHGEALVIRFEEHHLMQSFEERELERLGTFDDWLAARVGHLIALLQDRAPRPKVKQLVEVPADITVPVERAHDEMAFHLALMRGLDQVAAGDFPGARATAKKLLSMSGSLYALSLALDASEAPEERRRLGWQMLASCRAGTSPLHADYLKLYRQRAATVLAELALSQPTLVSMDDAKLLIVEARAVRVGKDQQTAMTGAWDTVAVAKRLESK</sequence>
<gene>
    <name evidence="1" type="ORF">A176_000748</name>
</gene>
<evidence type="ECO:0000313" key="1">
    <source>
        <dbReference type="EMBL" id="AKQ63836.1"/>
    </source>
</evidence>
<evidence type="ECO:0000313" key="2">
    <source>
        <dbReference type="Proteomes" id="UP000009026"/>
    </source>
</evidence>
<dbReference type="EMBL" id="CP012109">
    <property type="protein sequence ID" value="AKQ63836.1"/>
    <property type="molecule type" value="Genomic_DNA"/>
</dbReference>
<dbReference type="AlphaFoldDB" id="A0A0H4WKE3"/>
<dbReference type="KEGG" id="mym:A176_000748"/>
<protein>
    <submittedName>
        <fullName evidence="1">Uncharacterized protein</fullName>
    </submittedName>
</protein>
<dbReference type="RefSeq" id="WP_002633444.1">
    <property type="nucleotide sequence ID" value="NZ_CP012109.1"/>
</dbReference>
<dbReference type="Proteomes" id="UP000009026">
    <property type="component" value="Chromosome"/>
</dbReference>
<dbReference type="PATRIC" id="fig|1297742.4.peg.761"/>